<dbReference type="PROSITE" id="PS00972">
    <property type="entry name" value="USP_1"/>
    <property type="match status" value="1"/>
</dbReference>
<dbReference type="SMART" id="SM00695">
    <property type="entry name" value="DUSP"/>
    <property type="match status" value="2"/>
</dbReference>
<evidence type="ECO:0000256" key="14">
    <source>
        <dbReference type="ARBA" id="ARBA00022833"/>
    </source>
</evidence>
<feature type="region of interest" description="Disordered" evidence="17">
    <location>
        <begin position="110"/>
        <end position="144"/>
    </location>
</feature>
<dbReference type="InterPro" id="IPR050185">
    <property type="entry name" value="Ub_carboxyl-term_hydrolase"/>
</dbReference>
<keyword evidence="8" id="KW-0645">Protease</keyword>
<feature type="region of interest" description="Disordered" evidence="17">
    <location>
        <begin position="917"/>
        <end position="968"/>
    </location>
</feature>
<dbReference type="GO" id="GO:0004843">
    <property type="term" value="F:cysteine-type deubiquitinase activity"/>
    <property type="evidence" value="ECO:0007669"/>
    <property type="project" value="UniProtKB-EC"/>
</dbReference>
<evidence type="ECO:0000256" key="16">
    <source>
        <dbReference type="PROSITE-ProRule" id="PRU00502"/>
    </source>
</evidence>
<dbReference type="SUPFAM" id="SSF54001">
    <property type="entry name" value="Cysteine proteinases"/>
    <property type="match status" value="1"/>
</dbReference>
<name>A0AAE0T8R6_9BIVA</name>
<dbReference type="CDD" id="cd02674">
    <property type="entry name" value="Peptidase_C19R"/>
    <property type="match status" value="1"/>
</dbReference>
<keyword evidence="12" id="KW-0833">Ubl conjugation pathway</keyword>
<evidence type="ECO:0000256" key="10">
    <source>
        <dbReference type="ARBA" id="ARBA00022737"/>
    </source>
</evidence>
<evidence type="ECO:0000256" key="4">
    <source>
        <dbReference type="ARBA" id="ARBA00008269"/>
    </source>
</evidence>
<dbReference type="SUPFAM" id="SSF57850">
    <property type="entry name" value="RING/U-box"/>
    <property type="match status" value="1"/>
</dbReference>
<feature type="region of interest" description="Disordered" evidence="17">
    <location>
        <begin position="401"/>
        <end position="452"/>
    </location>
</feature>
<feature type="compositionally biased region" description="Polar residues" evidence="17">
    <location>
        <begin position="282"/>
        <end position="294"/>
    </location>
</feature>
<comment type="similarity">
    <text evidence="4">Belongs to the peptidase C19 family. USP20/USP33 subfamily.</text>
</comment>
<dbReference type="Proteomes" id="UP001195483">
    <property type="component" value="Unassembled WGS sequence"/>
</dbReference>
<keyword evidence="11 16" id="KW-0863">Zinc-finger</keyword>
<keyword evidence="6" id="KW-0963">Cytoplasm</keyword>
<evidence type="ECO:0000313" key="21">
    <source>
        <dbReference type="EMBL" id="KAK3605870.1"/>
    </source>
</evidence>
<evidence type="ECO:0000313" key="22">
    <source>
        <dbReference type="Proteomes" id="UP001195483"/>
    </source>
</evidence>
<dbReference type="SMART" id="SM00290">
    <property type="entry name" value="ZnF_UBP"/>
    <property type="match status" value="1"/>
</dbReference>
<dbReference type="GO" id="GO:0006897">
    <property type="term" value="P:endocytosis"/>
    <property type="evidence" value="ECO:0007669"/>
    <property type="project" value="UniProtKB-KW"/>
</dbReference>
<dbReference type="InterPro" id="IPR028889">
    <property type="entry name" value="USP"/>
</dbReference>
<dbReference type="Pfam" id="PF06337">
    <property type="entry name" value="DUSP"/>
    <property type="match status" value="2"/>
</dbReference>
<comment type="catalytic activity">
    <reaction evidence="1">
        <text>Thiol-dependent hydrolysis of ester, thioester, amide, peptide and isopeptide bonds formed by the C-terminal Gly of ubiquitin (a 76-residue protein attached to proteins as an intracellular targeting signal).</text>
        <dbReference type="EC" id="3.4.19.12"/>
    </reaction>
</comment>
<keyword evidence="10" id="KW-0677">Repeat</keyword>
<dbReference type="InterPro" id="IPR006615">
    <property type="entry name" value="Pept_C19_DUSP"/>
</dbReference>
<reference evidence="21" key="3">
    <citation type="submission" date="2023-05" db="EMBL/GenBank/DDBJ databases">
        <authorList>
            <person name="Smith C.H."/>
        </authorList>
    </citation>
    <scope>NUCLEOTIDE SEQUENCE</scope>
    <source>
        <strain evidence="21">CHS0354</strain>
        <tissue evidence="21">Mantle</tissue>
    </source>
</reference>
<feature type="compositionally biased region" description="Polar residues" evidence="17">
    <location>
        <begin position="917"/>
        <end position="929"/>
    </location>
</feature>
<dbReference type="InterPro" id="IPR035927">
    <property type="entry name" value="DUSP-like_sf"/>
</dbReference>
<dbReference type="InterPro" id="IPR001607">
    <property type="entry name" value="Znf_UBP"/>
</dbReference>
<evidence type="ECO:0000256" key="17">
    <source>
        <dbReference type="SAM" id="MobiDB-lite"/>
    </source>
</evidence>
<dbReference type="InterPro" id="IPR001394">
    <property type="entry name" value="Peptidase_C19_UCH"/>
</dbReference>
<feature type="region of interest" description="Disordered" evidence="17">
    <location>
        <begin position="280"/>
        <end position="302"/>
    </location>
</feature>
<dbReference type="GO" id="GO:0005813">
    <property type="term" value="C:centrosome"/>
    <property type="evidence" value="ECO:0007669"/>
    <property type="project" value="UniProtKB-SubCell"/>
</dbReference>
<evidence type="ECO:0000256" key="12">
    <source>
        <dbReference type="ARBA" id="ARBA00022786"/>
    </source>
</evidence>
<dbReference type="PROSITE" id="PS51283">
    <property type="entry name" value="DUSP"/>
    <property type="match status" value="2"/>
</dbReference>
<dbReference type="GO" id="GO:0008270">
    <property type="term" value="F:zinc ion binding"/>
    <property type="evidence" value="ECO:0007669"/>
    <property type="project" value="UniProtKB-KW"/>
</dbReference>
<dbReference type="InterPro" id="IPR018200">
    <property type="entry name" value="USP_CS"/>
</dbReference>
<evidence type="ECO:0000256" key="1">
    <source>
        <dbReference type="ARBA" id="ARBA00000707"/>
    </source>
</evidence>
<evidence type="ECO:0000259" key="20">
    <source>
        <dbReference type="PROSITE" id="PS51283"/>
    </source>
</evidence>
<evidence type="ECO:0000256" key="9">
    <source>
        <dbReference type="ARBA" id="ARBA00022723"/>
    </source>
</evidence>
<evidence type="ECO:0000256" key="8">
    <source>
        <dbReference type="ARBA" id="ARBA00022670"/>
    </source>
</evidence>
<feature type="domain" description="DUSP" evidence="20">
    <location>
        <begin position="713"/>
        <end position="805"/>
    </location>
</feature>
<feature type="domain" description="USP" evidence="18">
    <location>
        <begin position="147"/>
        <end position="710"/>
    </location>
</feature>
<dbReference type="InterPro" id="IPR038765">
    <property type="entry name" value="Papain-like_cys_pep_sf"/>
</dbReference>
<keyword evidence="14" id="KW-0862">Zinc</keyword>
<feature type="domain" description="UBP-type" evidence="19">
    <location>
        <begin position="6"/>
        <end position="110"/>
    </location>
</feature>
<organism evidence="21 22">
    <name type="scientific">Potamilus streckersoni</name>
    <dbReference type="NCBI Taxonomy" id="2493646"/>
    <lineage>
        <taxon>Eukaryota</taxon>
        <taxon>Metazoa</taxon>
        <taxon>Spiralia</taxon>
        <taxon>Lophotrochozoa</taxon>
        <taxon>Mollusca</taxon>
        <taxon>Bivalvia</taxon>
        <taxon>Autobranchia</taxon>
        <taxon>Heteroconchia</taxon>
        <taxon>Palaeoheterodonta</taxon>
        <taxon>Unionida</taxon>
        <taxon>Unionoidea</taxon>
        <taxon>Unionidae</taxon>
        <taxon>Ambleminae</taxon>
        <taxon>Lampsilini</taxon>
        <taxon>Potamilus</taxon>
    </lineage>
</organism>
<dbReference type="GO" id="GO:0006508">
    <property type="term" value="P:proteolysis"/>
    <property type="evidence" value="ECO:0007669"/>
    <property type="project" value="UniProtKB-KW"/>
</dbReference>
<dbReference type="PROSITE" id="PS50271">
    <property type="entry name" value="ZF_UBP"/>
    <property type="match status" value="1"/>
</dbReference>
<evidence type="ECO:0000259" key="19">
    <source>
        <dbReference type="PROSITE" id="PS50271"/>
    </source>
</evidence>
<protein>
    <recommendedName>
        <fullName evidence="5">ubiquitinyl hydrolase 1</fullName>
        <ecNumber evidence="5">3.4.19.12</ecNumber>
    </recommendedName>
</protein>
<dbReference type="GO" id="GO:0016579">
    <property type="term" value="P:protein deubiquitination"/>
    <property type="evidence" value="ECO:0007669"/>
    <property type="project" value="InterPro"/>
</dbReference>
<dbReference type="InterPro" id="IPR013083">
    <property type="entry name" value="Znf_RING/FYVE/PHD"/>
</dbReference>
<sequence length="1010" mass="113528">MSGKMSRCAHVTSIGSYVSWEDLREKQENQQCHTCKISSANLWLCLVGHCRYVGCGESVEDHSSQHAEEYKHCLTVNLTTLRIWCYNCESEVYPEKNDPPFIIPERKIRPVPISGDSANSSPRRSVSGGEDSESDLDDEHVKPRGLTGLQNLGNTCYMNAALQALSNCPPLTRFFLDCEGFVHTEKNPMLSRSYKILVSEMWHKKRLSYVVPSNVVNGVKVVHPMFRGYSQQDTQEFLRCFMDQLHEELKQPCTDHDTEMDIKENQMTAPALSAISPVISEHQPSVDSASSQSDGEYDTCDSGLSSDKYSYVVAEDVSERTRLTSKSVNNLTNSSPVAVHSPRLKSLEGGTHKSNLPGTRASEMGTRTGSSNTPVQSDEGCVSGDQVGDGSLGEYLDAVSEMEPLCNPRSRRKVRSPPRTTPSEAEKVRTGQRTLSSSSASGKSPVDTTAGKKNTSYRSVISDVFDGKILSSVQCLTCERVSTTNETFQDLSLPIPSKDHLHMIHSSQHAVATTVVVGSKGGTCSEVHQTWLSWMFTWMKSWFMGPTITLQDCLAAFFSADELKGDNMYSCEKCKKLRNGIKYSKVMQLPEILTIHLKRFRHEFYSSKISTYVSFPLKNLDMRTYLHKDHNSKITSYDLIAVICHHGTAGGGSQVSSDHISVTNICGHYTAYCQNHLTEQWYEFDDQYVTEVDVSQVLNCEAYVLFYRKQNDDMISLRQKAMEMMEAKEPSLMQFFVSKQWINRFNTFAEPGPITNEDFCCRHGGVPPQKVNYIYELVESFSQPLWEFLHGEFEGGPTCNHLFSCPTCSLELEQLRKRQKEEMEIFVQLNEKFREEDNPSKIYAISMSWFKEWENFVRIRTDNPPGPIDNRGICITRNKYDILRQNSDYGQLSEEMWSYLYETYGGGPELVIQYSVSTTTPNPTSQPAGLSSSSSNQMLNQSANTFVSSPRGAQSSLSQTGSMAPDEAEIQLTVNNEAQSRAEVERSDLEYSTQLGEVHELNLAAEDNKP</sequence>
<dbReference type="Gene3D" id="3.30.2230.10">
    <property type="entry name" value="DUSP-like"/>
    <property type="match status" value="1"/>
</dbReference>
<feature type="compositionally biased region" description="Polar residues" evidence="17">
    <location>
        <begin position="431"/>
        <end position="442"/>
    </location>
</feature>
<dbReference type="GO" id="GO:0048471">
    <property type="term" value="C:perinuclear region of cytoplasm"/>
    <property type="evidence" value="ECO:0007669"/>
    <property type="project" value="UniProtKB-SubCell"/>
</dbReference>
<dbReference type="PANTHER" id="PTHR21646:SF86">
    <property type="entry name" value="UBIQUITIN CARBOXYL-TERMINAL HYDROLASE"/>
    <property type="match status" value="1"/>
</dbReference>
<feature type="compositionally biased region" description="Polar residues" evidence="17">
    <location>
        <begin position="324"/>
        <end position="336"/>
    </location>
</feature>
<proteinExistence type="inferred from homology"/>
<keyword evidence="15" id="KW-0206">Cytoskeleton</keyword>
<dbReference type="EMBL" id="JAEAOA010001101">
    <property type="protein sequence ID" value="KAK3605870.1"/>
    <property type="molecule type" value="Genomic_DNA"/>
</dbReference>
<comment type="caution">
    <text evidence="21">The sequence shown here is derived from an EMBL/GenBank/DDBJ whole genome shotgun (WGS) entry which is preliminary data.</text>
</comment>
<evidence type="ECO:0000256" key="5">
    <source>
        <dbReference type="ARBA" id="ARBA00012759"/>
    </source>
</evidence>
<keyword evidence="13" id="KW-0378">Hydrolase</keyword>
<feature type="region of interest" description="Disordered" evidence="17">
    <location>
        <begin position="991"/>
        <end position="1010"/>
    </location>
</feature>
<dbReference type="PROSITE" id="PS50235">
    <property type="entry name" value="USP_3"/>
    <property type="match status" value="1"/>
</dbReference>
<reference evidence="21" key="2">
    <citation type="journal article" date="2021" name="Genome Biol. Evol.">
        <title>Developing a high-quality reference genome for a parasitic bivalve with doubly uniparental inheritance (Bivalvia: Unionida).</title>
        <authorList>
            <person name="Smith C.H."/>
        </authorList>
    </citation>
    <scope>NUCLEOTIDE SEQUENCE</scope>
    <source>
        <strain evidence="21">CHS0354</strain>
        <tissue evidence="21">Mantle</tissue>
    </source>
</reference>
<dbReference type="Gene3D" id="3.90.70.10">
    <property type="entry name" value="Cysteine proteinases"/>
    <property type="match status" value="2"/>
</dbReference>
<evidence type="ECO:0000256" key="13">
    <source>
        <dbReference type="ARBA" id="ARBA00022801"/>
    </source>
</evidence>
<dbReference type="PANTHER" id="PTHR21646">
    <property type="entry name" value="UBIQUITIN CARBOXYL-TERMINAL HYDROLASE"/>
    <property type="match status" value="1"/>
</dbReference>
<keyword evidence="22" id="KW-1185">Reference proteome</keyword>
<evidence type="ECO:0000259" key="18">
    <source>
        <dbReference type="PROSITE" id="PS50235"/>
    </source>
</evidence>
<dbReference type="SUPFAM" id="SSF143791">
    <property type="entry name" value="DUSP-like"/>
    <property type="match status" value="2"/>
</dbReference>
<feature type="compositionally biased region" description="Low complexity" evidence="17">
    <location>
        <begin position="930"/>
        <end position="942"/>
    </location>
</feature>
<evidence type="ECO:0000256" key="7">
    <source>
        <dbReference type="ARBA" id="ARBA00022583"/>
    </source>
</evidence>
<evidence type="ECO:0000256" key="6">
    <source>
        <dbReference type="ARBA" id="ARBA00022490"/>
    </source>
</evidence>
<feature type="domain" description="DUSP" evidence="20">
    <location>
        <begin position="814"/>
        <end position="916"/>
    </location>
</feature>
<keyword evidence="7" id="KW-0254">Endocytosis</keyword>
<feature type="region of interest" description="Disordered" evidence="17">
    <location>
        <begin position="324"/>
        <end position="388"/>
    </location>
</feature>
<gene>
    <name evidence="21" type="ORF">CHS0354_017775</name>
</gene>
<evidence type="ECO:0000256" key="11">
    <source>
        <dbReference type="ARBA" id="ARBA00022771"/>
    </source>
</evidence>
<keyword evidence="9" id="KW-0479">Metal-binding</keyword>
<dbReference type="AlphaFoldDB" id="A0AAE0T8R6"/>
<feature type="compositionally biased region" description="Polar residues" evidence="17">
    <location>
        <begin position="943"/>
        <end position="962"/>
    </location>
</feature>
<dbReference type="Pfam" id="PF02148">
    <property type="entry name" value="zf-UBP"/>
    <property type="match status" value="1"/>
</dbReference>
<dbReference type="FunFam" id="3.30.2230.10:FF:000001">
    <property type="entry name" value="Ubiquitinyl hydrolase 1"/>
    <property type="match status" value="1"/>
</dbReference>
<dbReference type="EC" id="3.4.19.12" evidence="5"/>
<evidence type="ECO:0000256" key="3">
    <source>
        <dbReference type="ARBA" id="ARBA00004556"/>
    </source>
</evidence>
<dbReference type="Gene3D" id="3.30.40.10">
    <property type="entry name" value="Zinc/RING finger domain, C3HC4 (zinc finger)"/>
    <property type="match status" value="1"/>
</dbReference>
<reference evidence="21" key="1">
    <citation type="journal article" date="2021" name="Genome Biol. Evol.">
        <title>A High-Quality Reference Genome for a Parasitic Bivalve with Doubly Uniparental Inheritance (Bivalvia: Unionida).</title>
        <authorList>
            <person name="Smith C.H."/>
        </authorList>
    </citation>
    <scope>NUCLEOTIDE SEQUENCE</scope>
    <source>
        <strain evidence="21">CHS0354</strain>
    </source>
</reference>
<dbReference type="Pfam" id="PF00443">
    <property type="entry name" value="UCH"/>
    <property type="match status" value="1"/>
</dbReference>
<evidence type="ECO:0000256" key="15">
    <source>
        <dbReference type="ARBA" id="ARBA00023212"/>
    </source>
</evidence>
<accession>A0AAE0T8R6</accession>
<comment type="subcellular location">
    <subcellularLocation>
        <location evidence="2">Cytoplasm</location>
        <location evidence="2">Cytoskeleton</location>
        <location evidence="2">Microtubule organizing center</location>
        <location evidence="2">Centrosome</location>
    </subcellularLocation>
    <subcellularLocation>
        <location evidence="3">Cytoplasm</location>
        <location evidence="3">Perinuclear region</location>
    </subcellularLocation>
</comment>
<feature type="compositionally biased region" description="Polar residues" evidence="17">
    <location>
        <begin position="365"/>
        <end position="376"/>
    </location>
</feature>
<evidence type="ECO:0000256" key="2">
    <source>
        <dbReference type="ARBA" id="ARBA00004300"/>
    </source>
</evidence>